<dbReference type="NCBIfam" id="TIGR01127">
    <property type="entry name" value="ilvA_1Cterm"/>
    <property type="match status" value="1"/>
</dbReference>
<keyword evidence="5" id="KW-0100">Branched-chain amino acid biosynthesis</keyword>
<dbReference type="InterPro" id="IPR002912">
    <property type="entry name" value="ACT_dom"/>
</dbReference>
<evidence type="ECO:0000256" key="1">
    <source>
        <dbReference type="ARBA" id="ARBA00001933"/>
    </source>
</evidence>
<dbReference type="InterPro" id="IPR045865">
    <property type="entry name" value="ACT-like_dom_sf"/>
</dbReference>
<dbReference type="SUPFAM" id="SSF53686">
    <property type="entry name" value="Tryptophan synthase beta subunit-like PLP-dependent enzymes"/>
    <property type="match status" value="1"/>
</dbReference>
<evidence type="ECO:0000259" key="8">
    <source>
        <dbReference type="PROSITE" id="PS51671"/>
    </source>
</evidence>
<dbReference type="RefSeq" id="WP_114642780.1">
    <property type="nucleotide sequence ID" value="NZ_JAACIO010000025.1"/>
</dbReference>
<dbReference type="InterPro" id="IPR044561">
    <property type="entry name" value="ACT_ThrD-II-like"/>
</dbReference>
<organism evidence="9 10">
    <name type="scientific">Psychrilyobacter piezotolerans</name>
    <dbReference type="NCBI Taxonomy" id="2293438"/>
    <lineage>
        <taxon>Bacteria</taxon>
        <taxon>Fusobacteriati</taxon>
        <taxon>Fusobacteriota</taxon>
        <taxon>Fusobacteriia</taxon>
        <taxon>Fusobacteriales</taxon>
        <taxon>Fusobacteriaceae</taxon>
        <taxon>Psychrilyobacter</taxon>
    </lineage>
</organism>
<keyword evidence="5" id="KW-0412">Isoleucine biosynthesis</keyword>
<dbReference type="EMBL" id="QUAJ01000017">
    <property type="protein sequence ID" value="REI40681.1"/>
    <property type="molecule type" value="Genomic_DNA"/>
</dbReference>
<dbReference type="InterPro" id="IPR036052">
    <property type="entry name" value="TrpB-like_PALP_sf"/>
</dbReference>
<keyword evidence="10" id="KW-1185">Reference proteome</keyword>
<evidence type="ECO:0000256" key="7">
    <source>
        <dbReference type="ARBA" id="ARBA00023239"/>
    </source>
</evidence>
<comment type="similarity">
    <text evidence="3">Belongs to the serine/threonine dehydratase family.</text>
</comment>
<evidence type="ECO:0000256" key="4">
    <source>
        <dbReference type="ARBA" id="ARBA00012096"/>
    </source>
</evidence>
<dbReference type="CDD" id="cd04886">
    <property type="entry name" value="ACT_ThrD-II-like"/>
    <property type="match status" value="1"/>
</dbReference>
<dbReference type="SUPFAM" id="SSF55021">
    <property type="entry name" value="ACT-like"/>
    <property type="match status" value="1"/>
</dbReference>
<keyword evidence="6" id="KW-0663">Pyridoxal phosphate</keyword>
<dbReference type="PROSITE" id="PS00165">
    <property type="entry name" value="DEHYDRATASE_SER_THR"/>
    <property type="match status" value="1"/>
</dbReference>
<evidence type="ECO:0000256" key="6">
    <source>
        <dbReference type="ARBA" id="ARBA00022898"/>
    </source>
</evidence>
<comment type="pathway">
    <text evidence="2">Amino-acid biosynthesis; L-isoleucine biosynthesis; 2-oxobutanoate from L-threonine: step 1/1.</text>
</comment>
<comment type="cofactor">
    <cofactor evidence="1">
        <name>pyridoxal 5'-phosphate</name>
        <dbReference type="ChEBI" id="CHEBI:597326"/>
    </cofactor>
</comment>
<gene>
    <name evidence="9" type="ORF">DYH56_10280</name>
</gene>
<evidence type="ECO:0000256" key="5">
    <source>
        <dbReference type="ARBA" id="ARBA00022624"/>
    </source>
</evidence>
<keyword evidence="5" id="KW-0028">Amino-acid biosynthesis</keyword>
<dbReference type="InterPro" id="IPR001926">
    <property type="entry name" value="TrpB-like_PALP"/>
</dbReference>
<comment type="caution">
    <text evidence="9">The sequence shown here is derived from an EMBL/GenBank/DDBJ whole genome shotgun (WGS) entry which is preliminary data.</text>
</comment>
<proteinExistence type="inferred from homology"/>
<keyword evidence="7 9" id="KW-0456">Lyase</keyword>
<reference evidence="9 10" key="1">
    <citation type="submission" date="2018-08" db="EMBL/GenBank/DDBJ databases">
        <title>Draft genome sequence of Psychrilyobacter sp. strain SD5 isolated from Black Sea water.</title>
        <authorList>
            <person name="Yadav S."/>
            <person name="Villanueva L."/>
            <person name="Damste J.S.S."/>
        </authorList>
    </citation>
    <scope>NUCLEOTIDE SEQUENCE [LARGE SCALE GENOMIC DNA]</scope>
    <source>
        <strain evidence="9 10">SD5</strain>
    </source>
</reference>
<protein>
    <recommendedName>
        <fullName evidence="4">threonine ammonia-lyase</fullName>
        <ecNumber evidence="4">4.3.1.19</ecNumber>
    </recommendedName>
</protein>
<accession>A0ABX9KGD4</accession>
<dbReference type="Pfam" id="PF00291">
    <property type="entry name" value="PALP"/>
    <property type="match status" value="1"/>
</dbReference>
<dbReference type="InterPro" id="IPR000634">
    <property type="entry name" value="Ser/Thr_deHydtase_PyrdxlP-BS"/>
</dbReference>
<evidence type="ECO:0000313" key="9">
    <source>
        <dbReference type="EMBL" id="REI40681.1"/>
    </source>
</evidence>
<feature type="domain" description="ACT" evidence="8">
    <location>
        <begin position="329"/>
        <end position="402"/>
    </location>
</feature>
<dbReference type="CDD" id="cd01562">
    <property type="entry name" value="Thr-dehyd"/>
    <property type="match status" value="1"/>
</dbReference>
<evidence type="ECO:0000313" key="10">
    <source>
        <dbReference type="Proteomes" id="UP000263486"/>
    </source>
</evidence>
<evidence type="ECO:0000256" key="3">
    <source>
        <dbReference type="ARBA" id="ARBA00010869"/>
    </source>
</evidence>
<dbReference type="Proteomes" id="UP000263486">
    <property type="component" value="Unassembled WGS sequence"/>
</dbReference>
<dbReference type="InterPro" id="IPR005789">
    <property type="entry name" value="Thr_deHydtase_catblc"/>
</dbReference>
<dbReference type="PANTHER" id="PTHR48078:SF6">
    <property type="entry name" value="L-THREONINE DEHYDRATASE CATABOLIC TDCB"/>
    <property type="match status" value="1"/>
</dbReference>
<dbReference type="InterPro" id="IPR050147">
    <property type="entry name" value="Ser/Thr_Dehydratase"/>
</dbReference>
<sequence>MHKVSLEDIQMAQKVLKPVIKHTCLLECKALSEVTGGNVYLKAENLQLTGSFKIRGAFNKISNLTDAEKAAGVIASSAGNHAQGVALSATKLGIKSTIVMPEIAPLAKVAATKNFGAEVVLHGSVYDDAYAKACEIQKETGATFLHPFDDKFVIAGQGTIGLEILDQLEDVDVVLVPIGGGGILAGISTAIKAIKPSVKIIGVEAAHAPCMKSAIEKGEVYTIDSKATIADGIAVRRAGDLTYEIIKENVDEFVTVTEAEIASAVLLLLEKGKIVAEGAGAVSVAALLNSDLDLKGKNIVSVISGGNLDVNLMERIINKALIGENRRYTLKVKLVDKAGEMTKLLGLIAELKANILTLNQTMYKNSLAIGEQEVKLTLETFDKVHTDKIVAKLTEEGYEIIG</sequence>
<dbReference type="PROSITE" id="PS51671">
    <property type="entry name" value="ACT"/>
    <property type="match status" value="1"/>
</dbReference>
<dbReference type="Gene3D" id="3.40.50.1100">
    <property type="match status" value="2"/>
</dbReference>
<name>A0ABX9KGD4_9FUSO</name>
<evidence type="ECO:0000256" key="2">
    <source>
        <dbReference type="ARBA" id="ARBA00004810"/>
    </source>
</evidence>
<dbReference type="PANTHER" id="PTHR48078">
    <property type="entry name" value="THREONINE DEHYDRATASE, MITOCHONDRIAL-RELATED"/>
    <property type="match status" value="1"/>
</dbReference>
<dbReference type="EC" id="4.3.1.19" evidence="4"/>
<dbReference type="GO" id="GO:0004794">
    <property type="term" value="F:threonine deaminase activity"/>
    <property type="evidence" value="ECO:0007669"/>
    <property type="project" value="UniProtKB-EC"/>
</dbReference>